<name>A0A5S4FAD3_9ACTN</name>
<gene>
    <name evidence="1" type="ORF">ETD86_29555</name>
</gene>
<comment type="caution">
    <text evidence="1">The sequence shown here is derived from an EMBL/GenBank/DDBJ whole genome shotgun (WGS) entry which is preliminary data.</text>
</comment>
<dbReference type="Proteomes" id="UP000309128">
    <property type="component" value="Unassembled WGS sequence"/>
</dbReference>
<reference evidence="1 2" key="1">
    <citation type="submission" date="2019-05" db="EMBL/GenBank/DDBJ databases">
        <title>Draft genome sequence of Nonomuraea turkmeniaca DSM 43926.</title>
        <authorList>
            <person name="Saricaoglu S."/>
            <person name="Isik K."/>
        </authorList>
    </citation>
    <scope>NUCLEOTIDE SEQUENCE [LARGE SCALE GENOMIC DNA]</scope>
    <source>
        <strain evidence="1 2">DSM 43926</strain>
    </source>
</reference>
<organism evidence="1 2">
    <name type="scientific">Nonomuraea turkmeniaca</name>
    <dbReference type="NCBI Taxonomy" id="103838"/>
    <lineage>
        <taxon>Bacteria</taxon>
        <taxon>Bacillati</taxon>
        <taxon>Actinomycetota</taxon>
        <taxon>Actinomycetes</taxon>
        <taxon>Streptosporangiales</taxon>
        <taxon>Streptosporangiaceae</taxon>
        <taxon>Nonomuraea</taxon>
    </lineage>
</organism>
<dbReference type="EMBL" id="VCKY01000114">
    <property type="protein sequence ID" value="TMR14094.1"/>
    <property type="molecule type" value="Genomic_DNA"/>
</dbReference>
<evidence type="ECO:0000313" key="2">
    <source>
        <dbReference type="Proteomes" id="UP000309128"/>
    </source>
</evidence>
<proteinExistence type="predicted"/>
<evidence type="ECO:0000313" key="1">
    <source>
        <dbReference type="EMBL" id="TMR14094.1"/>
    </source>
</evidence>
<dbReference type="AlphaFoldDB" id="A0A5S4FAD3"/>
<dbReference type="OrthoDB" id="3698564at2"/>
<sequence>MAEHEITSTPVYYDRWSDVPWELASRSQLAGADLPRTPDGPVAGYVKGEDWRGKDRDIALYRVAECPPTAATAGQLAAAERRATRTAHVCADCGAHCQQQLAERGLRPRCVACSHIARLVAKQIELRERRAVLAAWARDLLEDPATAVVWVSVHEAPRTPAGRARPPLAARVQAVDGSGDRLLDVLVRLTGPRTAGAPAKAVSAAEGAAALHAALDGHHLVGWYDRPLHSVTERLATLGAPVRLDTPDRTPQRDGWPGTAQERVAQWRGELDPATGRLRQPWPPGTADRLWLLLRRIADTSEAGRPGMGAPRNNIAEPSLRDPVRVTITGSAAGTNGVLETLTGAGRLRRSDVAATVPAREGQGDRHVTYATVEGGPIGRAQPATAGQVHA</sequence>
<keyword evidence="2" id="KW-1185">Reference proteome</keyword>
<dbReference type="RefSeq" id="WP_138669533.1">
    <property type="nucleotide sequence ID" value="NZ_VCKY01000114.1"/>
</dbReference>
<protein>
    <submittedName>
        <fullName evidence="1">Uncharacterized protein</fullName>
    </submittedName>
</protein>
<accession>A0A5S4FAD3</accession>